<dbReference type="InterPro" id="IPR024775">
    <property type="entry name" value="DinB-like"/>
</dbReference>
<dbReference type="Gene3D" id="1.20.120.450">
    <property type="entry name" value="dinb family like domain"/>
    <property type="match status" value="1"/>
</dbReference>
<accession>A0A4V6BJK5</accession>
<evidence type="ECO:0000259" key="1">
    <source>
        <dbReference type="Pfam" id="PF12867"/>
    </source>
</evidence>
<reference evidence="2 3" key="1">
    <citation type="submission" date="2019-05" db="EMBL/GenBank/DDBJ databases">
        <title>Dyadobacter AR-3-8 sp. nov., isolated from arctic soil.</title>
        <authorList>
            <person name="Chaudhary D.K."/>
        </authorList>
    </citation>
    <scope>NUCLEOTIDE SEQUENCE [LARGE SCALE GENOMIC DNA]</scope>
    <source>
        <strain evidence="2 3">AR-3-8</strain>
    </source>
</reference>
<name>A0A4V6BJK5_9BACT</name>
<organism evidence="2 3">
    <name type="scientific">Dyadobacter frigoris</name>
    <dbReference type="NCBI Taxonomy" id="2576211"/>
    <lineage>
        <taxon>Bacteria</taxon>
        <taxon>Pseudomonadati</taxon>
        <taxon>Bacteroidota</taxon>
        <taxon>Cytophagia</taxon>
        <taxon>Cytophagales</taxon>
        <taxon>Spirosomataceae</taxon>
        <taxon>Dyadobacter</taxon>
    </lineage>
</organism>
<dbReference type="Proteomes" id="UP000304900">
    <property type="component" value="Unassembled WGS sequence"/>
</dbReference>
<dbReference type="EMBL" id="SZVO01000019">
    <property type="protein sequence ID" value="TKT87423.1"/>
    <property type="molecule type" value="Genomic_DNA"/>
</dbReference>
<protein>
    <submittedName>
        <fullName evidence="2">DinB family protein</fullName>
    </submittedName>
</protein>
<keyword evidence="3" id="KW-1185">Reference proteome</keyword>
<gene>
    <name evidence="2" type="ORF">FDK13_29340</name>
</gene>
<dbReference type="SUPFAM" id="SSF109854">
    <property type="entry name" value="DinB/YfiT-like putative metalloenzymes"/>
    <property type="match status" value="1"/>
</dbReference>
<proteinExistence type="predicted"/>
<comment type="caution">
    <text evidence="2">The sequence shown here is derived from an EMBL/GenBank/DDBJ whole genome shotgun (WGS) entry which is preliminary data.</text>
</comment>
<sequence length="158" mass="18667">METVKQASERLTFLIQTIPDLLEKISETDFSFKSSPTQWSKKEILGHLIDSATNNHHRFIRIQYENEPIIFYDQNKWNELSNYQNMSASHLIKFWKSYNQHLVEIFNLISDSNLQRFGTGSDGQKLPLHFYITDYVGHLEHHLKQLVTYKLLNKPLSL</sequence>
<dbReference type="Pfam" id="PF12867">
    <property type="entry name" value="DinB_2"/>
    <property type="match status" value="1"/>
</dbReference>
<evidence type="ECO:0000313" key="2">
    <source>
        <dbReference type="EMBL" id="TKT87423.1"/>
    </source>
</evidence>
<dbReference type="RefSeq" id="WP_137343588.1">
    <property type="nucleotide sequence ID" value="NZ_BSQH01000004.1"/>
</dbReference>
<feature type="domain" description="DinB-like" evidence="1">
    <location>
        <begin position="15"/>
        <end position="146"/>
    </location>
</feature>
<dbReference type="OrthoDB" id="9793216at2"/>
<dbReference type="AlphaFoldDB" id="A0A4V6BJK5"/>
<evidence type="ECO:0000313" key="3">
    <source>
        <dbReference type="Proteomes" id="UP000304900"/>
    </source>
</evidence>
<dbReference type="InterPro" id="IPR034660">
    <property type="entry name" value="DinB/YfiT-like"/>
</dbReference>